<evidence type="ECO:0000256" key="6">
    <source>
        <dbReference type="ARBA" id="ARBA00022837"/>
    </source>
</evidence>
<evidence type="ECO:0000256" key="2">
    <source>
        <dbReference type="ARBA" id="ARBA00022448"/>
    </source>
</evidence>
<evidence type="ECO:0000256" key="7">
    <source>
        <dbReference type="ARBA" id="ARBA00022882"/>
    </source>
</evidence>
<keyword evidence="3" id="KW-0109">Calcium transport</keyword>
<keyword evidence="5 14" id="KW-0812">Transmembrane</keyword>
<keyword evidence="11" id="KW-0325">Glycoprotein</keyword>
<name>E4YBB2_OIKDI</name>
<feature type="transmembrane region" description="Helical" evidence="14">
    <location>
        <begin position="141"/>
        <end position="160"/>
    </location>
</feature>
<dbReference type="InterPro" id="IPR027359">
    <property type="entry name" value="Volt_channel_dom_sf"/>
</dbReference>
<evidence type="ECO:0000256" key="12">
    <source>
        <dbReference type="ARBA" id="ARBA00023303"/>
    </source>
</evidence>
<dbReference type="GO" id="GO:0098703">
    <property type="term" value="P:calcium ion import across plasma membrane"/>
    <property type="evidence" value="ECO:0007669"/>
    <property type="project" value="TreeGrafter"/>
</dbReference>
<evidence type="ECO:0000256" key="14">
    <source>
        <dbReference type="SAM" id="Phobius"/>
    </source>
</evidence>
<dbReference type="GO" id="GO:0005891">
    <property type="term" value="C:voltage-gated calcium channel complex"/>
    <property type="evidence" value="ECO:0007669"/>
    <property type="project" value="TreeGrafter"/>
</dbReference>
<evidence type="ECO:0000313" key="17">
    <source>
        <dbReference type="EMBL" id="CBY37025.1"/>
    </source>
</evidence>
<dbReference type="GO" id="GO:0008331">
    <property type="term" value="F:high voltage-gated calcium channel activity"/>
    <property type="evidence" value="ECO:0007669"/>
    <property type="project" value="TreeGrafter"/>
</dbReference>
<evidence type="ECO:0000256" key="5">
    <source>
        <dbReference type="ARBA" id="ARBA00022692"/>
    </source>
</evidence>
<gene>
    <name evidence="16" type="ORF">GSOID_T00020707001</name>
    <name evidence="17" type="ORF">GSOID_T00030092001</name>
</gene>
<evidence type="ECO:0000256" key="13">
    <source>
        <dbReference type="SAM" id="MobiDB-lite"/>
    </source>
</evidence>
<evidence type="ECO:0000313" key="16">
    <source>
        <dbReference type="EMBL" id="CBY32849.1"/>
    </source>
</evidence>
<keyword evidence="6" id="KW-0106">Calcium</keyword>
<keyword evidence="8 14" id="KW-1133">Transmembrane helix</keyword>
<dbReference type="Proteomes" id="UP000011014">
    <property type="component" value="Unassembled WGS sequence"/>
</dbReference>
<dbReference type="PANTHER" id="PTHR45628:SF7">
    <property type="entry name" value="VOLTAGE-DEPENDENT CALCIUM CHANNEL TYPE A SUBUNIT ALPHA-1"/>
    <property type="match status" value="1"/>
</dbReference>
<evidence type="ECO:0000256" key="4">
    <source>
        <dbReference type="ARBA" id="ARBA00022673"/>
    </source>
</evidence>
<dbReference type="EMBL" id="FN654375">
    <property type="protein sequence ID" value="CBY32849.1"/>
    <property type="molecule type" value="Genomic_DNA"/>
</dbReference>
<feature type="domain" description="Ion transport" evidence="15">
    <location>
        <begin position="143"/>
        <end position="285"/>
    </location>
</feature>
<accession>E4YBB2</accession>
<proteinExistence type="predicted"/>
<evidence type="ECO:0000256" key="11">
    <source>
        <dbReference type="ARBA" id="ARBA00023180"/>
    </source>
</evidence>
<keyword evidence="12" id="KW-0407">Ion channel</keyword>
<keyword evidence="10 14" id="KW-0472">Membrane</keyword>
<reference evidence="16" key="1">
    <citation type="journal article" date="2010" name="Science">
        <title>Plasticity of animal genome architecture unmasked by rapid evolution of a pelagic tunicate.</title>
        <authorList>
            <person name="Denoeud F."/>
            <person name="Henriet S."/>
            <person name="Mungpakdee S."/>
            <person name="Aury J.M."/>
            <person name="Da Silva C."/>
            <person name="Brinkmann H."/>
            <person name="Mikhaleva J."/>
            <person name="Olsen L.C."/>
            <person name="Jubin C."/>
            <person name="Canestro C."/>
            <person name="Bouquet J.M."/>
            <person name="Danks G."/>
            <person name="Poulain J."/>
            <person name="Campsteijn C."/>
            <person name="Adamski M."/>
            <person name="Cross I."/>
            <person name="Yadetie F."/>
            <person name="Muffato M."/>
            <person name="Louis A."/>
            <person name="Butcher S."/>
            <person name="Tsagkogeorga G."/>
            <person name="Konrad A."/>
            <person name="Singh S."/>
            <person name="Jensen M.F."/>
            <person name="Cong E.H."/>
            <person name="Eikeseth-Otteraa H."/>
            <person name="Noel B."/>
            <person name="Anthouard V."/>
            <person name="Porcel B.M."/>
            <person name="Kachouri-Lafond R."/>
            <person name="Nishino A."/>
            <person name="Ugolini M."/>
            <person name="Chourrout P."/>
            <person name="Nishida H."/>
            <person name="Aasland R."/>
            <person name="Huzurbazar S."/>
            <person name="Westhof E."/>
            <person name="Delsuc F."/>
            <person name="Lehrach H."/>
            <person name="Reinhardt R."/>
            <person name="Weissenbach J."/>
            <person name="Roy S.W."/>
            <person name="Artiguenave F."/>
            <person name="Postlethwait J.H."/>
            <person name="Manak J.R."/>
            <person name="Thompson E.M."/>
            <person name="Jaillon O."/>
            <person name="Du Pasquier L."/>
            <person name="Boudinot P."/>
            <person name="Liberles D.A."/>
            <person name="Volff J.N."/>
            <person name="Philippe H."/>
            <person name="Lenhard B."/>
            <person name="Roest Crollius H."/>
            <person name="Wincker P."/>
            <person name="Chourrout D."/>
        </authorList>
    </citation>
    <scope>NUCLEOTIDE SEQUENCE [LARGE SCALE GENOMIC DNA]</scope>
</reference>
<dbReference type="EMBL" id="FN654885">
    <property type="protein sequence ID" value="CBY37025.1"/>
    <property type="molecule type" value="Genomic_DNA"/>
</dbReference>
<dbReference type="Gene3D" id="1.20.120.350">
    <property type="entry name" value="Voltage-gated potassium channels. Chain C"/>
    <property type="match status" value="1"/>
</dbReference>
<feature type="transmembrane region" description="Helical" evidence="14">
    <location>
        <begin position="265"/>
        <end position="285"/>
    </location>
</feature>
<feature type="region of interest" description="Disordered" evidence="13">
    <location>
        <begin position="1"/>
        <end position="55"/>
    </location>
</feature>
<dbReference type="InterPro" id="IPR005821">
    <property type="entry name" value="Ion_trans_dom"/>
</dbReference>
<keyword evidence="2" id="KW-0813">Transport</keyword>
<feature type="compositionally biased region" description="Basic residues" evidence="13">
    <location>
        <begin position="1"/>
        <end position="16"/>
    </location>
</feature>
<keyword evidence="9" id="KW-0406">Ion transport</keyword>
<dbReference type="AlphaFoldDB" id="E4YBB2"/>
<evidence type="ECO:0000259" key="15">
    <source>
        <dbReference type="Pfam" id="PF00520"/>
    </source>
</evidence>
<evidence type="ECO:0000256" key="1">
    <source>
        <dbReference type="ARBA" id="ARBA00004141"/>
    </source>
</evidence>
<evidence type="ECO:0000256" key="8">
    <source>
        <dbReference type="ARBA" id="ARBA00022989"/>
    </source>
</evidence>
<sequence>MSKNLSKKTSIKNILKKRQENEKELEQASSKEKSNDTVKFDLSESESTSSFAKANNKGKWQIGGKTVQALFNKKDKADKAAAGVPDGPPEVKRIFSFPLDGDDDLEDIRNVYTDFREIVRLDKEDNQELFRQYLSEIVHSVSFNLMTMVAIVLNFLSIYVDVILQGNNIKTGTILIQLVQNLTLALFLMEMLFKYMVMPETFLKSSLNILDMTMILTSFFLTNTEIATGVGQIVSVLRSVRLISSLKKLRNRWPSLGIVYETLKLTLGEIMMMLLLWFFLAIIFVSGS</sequence>
<keyword evidence="4" id="KW-0107">Calcium channel</keyword>
<organism evidence="16">
    <name type="scientific">Oikopleura dioica</name>
    <name type="common">Tunicate</name>
    <dbReference type="NCBI Taxonomy" id="34765"/>
    <lineage>
        <taxon>Eukaryota</taxon>
        <taxon>Metazoa</taxon>
        <taxon>Chordata</taxon>
        <taxon>Tunicata</taxon>
        <taxon>Appendicularia</taxon>
        <taxon>Copelata</taxon>
        <taxon>Oikopleuridae</taxon>
        <taxon>Oikopleura</taxon>
    </lineage>
</organism>
<feature type="transmembrane region" description="Helical" evidence="14">
    <location>
        <begin position="172"/>
        <end position="189"/>
    </location>
</feature>
<comment type="subcellular location">
    <subcellularLocation>
        <location evidence="1">Membrane</location>
        <topology evidence="1">Multi-pass membrane protein</topology>
    </subcellularLocation>
</comment>
<evidence type="ECO:0000256" key="3">
    <source>
        <dbReference type="ARBA" id="ARBA00022568"/>
    </source>
</evidence>
<keyword evidence="7" id="KW-0851">Voltage-gated channel</keyword>
<dbReference type="InterPro" id="IPR050599">
    <property type="entry name" value="VDCC_alpha-1_subunit"/>
</dbReference>
<evidence type="ECO:0000256" key="10">
    <source>
        <dbReference type="ARBA" id="ARBA00023136"/>
    </source>
</evidence>
<dbReference type="SUPFAM" id="SSF81324">
    <property type="entry name" value="Voltage-gated potassium channels"/>
    <property type="match status" value="1"/>
</dbReference>
<protein>
    <recommendedName>
        <fullName evidence="15">Ion transport domain-containing protein</fullName>
    </recommendedName>
</protein>
<dbReference type="Pfam" id="PF00520">
    <property type="entry name" value="Ion_trans"/>
    <property type="match status" value="1"/>
</dbReference>
<feature type="compositionally biased region" description="Basic and acidic residues" evidence="13">
    <location>
        <begin position="17"/>
        <end position="42"/>
    </location>
</feature>
<dbReference type="PANTHER" id="PTHR45628">
    <property type="entry name" value="VOLTAGE-DEPENDENT CALCIUM CHANNEL TYPE A SUBUNIT ALPHA-1"/>
    <property type="match status" value="1"/>
</dbReference>
<feature type="transmembrane region" description="Helical" evidence="14">
    <location>
        <begin position="226"/>
        <end position="244"/>
    </location>
</feature>
<evidence type="ECO:0000256" key="9">
    <source>
        <dbReference type="ARBA" id="ARBA00023065"/>
    </source>
</evidence>